<evidence type="ECO:0000259" key="2">
    <source>
        <dbReference type="Pfam" id="PF01609"/>
    </source>
</evidence>
<evidence type="ECO:0000256" key="1">
    <source>
        <dbReference type="SAM" id="Phobius"/>
    </source>
</evidence>
<name>A0A1V4EV25_9BACL</name>
<keyword evidence="4" id="KW-1185">Reference proteome</keyword>
<dbReference type="GO" id="GO:0003677">
    <property type="term" value="F:DNA binding"/>
    <property type="evidence" value="ECO:0007669"/>
    <property type="project" value="InterPro"/>
</dbReference>
<gene>
    <name evidence="3" type="ORF">B2M26_05270</name>
</gene>
<keyword evidence="1" id="KW-1133">Transmembrane helix</keyword>
<evidence type="ECO:0000313" key="4">
    <source>
        <dbReference type="Proteomes" id="UP000190229"/>
    </source>
</evidence>
<sequence>MIRMKEERRLIMQDAKGLFDARPADEEWIEQGGHGRRMTVQAWDEANLESWPQVRVPMRMVKAVYTEEMWIVMGGKKQRVTEVTERWMATTCDAKVVPARTLARIMAARWDIENQGFHDLKTYWHMDHAFVHDPVAIRAWLGILMVTVNLFYTFVYGHLHHFRERKIPLTEVVEEMKEEVRWMPESLAPLLWASG</sequence>
<protein>
    <recommendedName>
        <fullName evidence="2">Transposase IS4-like domain-containing protein</fullName>
    </recommendedName>
</protein>
<organism evidence="3 4">
    <name type="scientific">Ferroacidibacillus organovorans</name>
    <dbReference type="NCBI Taxonomy" id="1765683"/>
    <lineage>
        <taxon>Bacteria</taxon>
        <taxon>Bacillati</taxon>
        <taxon>Bacillota</taxon>
        <taxon>Bacilli</taxon>
        <taxon>Bacillales</taxon>
        <taxon>Alicyclobacillaceae</taxon>
        <taxon>Ferroacidibacillus</taxon>
    </lineage>
</organism>
<reference evidence="3 4" key="1">
    <citation type="submission" date="2017-02" db="EMBL/GenBank/DDBJ databases">
        <title>Draft genome of Acidibacillus ferrooxidans Huett2.</title>
        <authorList>
            <person name="Schopf S."/>
        </authorList>
    </citation>
    <scope>NUCLEOTIDE SEQUENCE [LARGE SCALE GENOMIC DNA]</scope>
    <source>
        <strain evidence="3 4">Huett2</strain>
    </source>
</reference>
<dbReference type="InterPro" id="IPR002559">
    <property type="entry name" value="Transposase_11"/>
</dbReference>
<proteinExistence type="predicted"/>
<comment type="caution">
    <text evidence="3">The sequence shown here is derived from an EMBL/GenBank/DDBJ whole genome shotgun (WGS) entry which is preliminary data.</text>
</comment>
<dbReference type="AlphaFoldDB" id="A0A1V4EV25"/>
<feature type="domain" description="Transposase IS4-like" evidence="2">
    <location>
        <begin position="52"/>
        <end position="150"/>
    </location>
</feature>
<dbReference type="GO" id="GO:0006313">
    <property type="term" value="P:DNA transposition"/>
    <property type="evidence" value="ECO:0007669"/>
    <property type="project" value="InterPro"/>
</dbReference>
<dbReference type="SUPFAM" id="SSF53098">
    <property type="entry name" value="Ribonuclease H-like"/>
    <property type="match status" value="1"/>
</dbReference>
<dbReference type="Proteomes" id="UP000190229">
    <property type="component" value="Unassembled WGS sequence"/>
</dbReference>
<keyword evidence="1" id="KW-0472">Membrane</keyword>
<accession>A0A1V4EV25</accession>
<feature type="transmembrane region" description="Helical" evidence="1">
    <location>
        <begin position="135"/>
        <end position="155"/>
    </location>
</feature>
<dbReference type="GO" id="GO:0004803">
    <property type="term" value="F:transposase activity"/>
    <property type="evidence" value="ECO:0007669"/>
    <property type="project" value="InterPro"/>
</dbReference>
<evidence type="ECO:0000313" key="3">
    <source>
        <dbReference type="EMBL" id="OPG16769.1"/>
    </source>
</evidence>
<dbReference type="EMBL" id="MWPS01000014">
    <property type="protein sequence ID" value="OPG16769.1"/>
    <property type="molecule type" value="Genomic_DNA"/>
</dbReference>
<dbReference type="Pfam" id="PF01609">
    <property type="entry name" value="DDE_Tnp_1"/>
    <property type="match status" value="1"/>
</dbReference>
<dbReference type="InterPro" id="IPR012337">
    <property type="entry name" value="RNaseH-like_sf"/>
</dbReference>
<keyword evidence="1" id="KW-0812">Transmembrane</keyword>